<dbReference type="AlphaFoldDB" id="A0A1X7I8X5"/>
<keyword evidence="1" id="KW-0285">Flavoprotein</keyword>
<keyword evidence="5" id="KW-1185">Reference proteome</keyword>
<feature type="domain" description="NADH:flavin oxidoreductase/NADH oxidase N-terminal" evidence="3">
    <location>
        <begin position="5"/>
        <end position="336"/>
    </location>
</feature>
<protein>
    <submittedName>
        <fullName evidence="4">2,4-dienoyl-CoA reductase</fullName>
    </submittedName>
</protein>
<proteinExistence type="predicted"/>
<dbReference type="Gene3D" id="3.20.20.70">
    <property type="entry name" value="Aldolase class I"/>
    <property type="match status" value="1"/>
</dbReference>
<evidence type="ECO:0000256" key="1">
    <source>
        <dbReference type="ARBA" id="ARBA00022630"/>
    </source>
</evidence>
<dbReference type="PANTHER" id="PTHR43656">
    <property type="entry name" value="BINDING OXIDOREDUCTASE, PUTATIVE (AFU_ORTHOLOGUE AFUA_2G08260)-RELATED"/>
    <property type="match status" value="1"/>
</dbReference>
<dbReference type="EMBL" id="FXAT01000001">
    <property type="protein sequence ID" value="SMG10824.1"/>
    <property type="molecule type" value="Genomic_DNA"/>
</dbReference>
<dbReference type="OrthoDB" id="8521686at2"/>
<evidence type="ECO:0000256" key="2">
    <source>
        <dbReference type="ARBA" id="ARBA00023002"/>
    </source>
</evidence>
<dbReference type="CDD" id="cd04733">
    <property type="entry name" value="OYE_like_2_FMN"/>
    <property type="match status" value="1"/>
</dbReference>
<dbReference type="InterPro" id="IPR051799">
    <property type="entry name" value="NADH_flavin_oxidoreductase"/>
</dbReference>
<reference evidence="5" key="1">
    <citation type="submission" date="2017-04" db="EMBL/GenBank/DDBJ databases">
        <authorList>
            <person name="Varghese N."/>
            <person name="Submissions S."/>
        </authorList>
    </citation>
    <scope>NUCLEOTIDE SEQUENCE [LARGE SCALE GENOMIC DNA]</scope>
    <source>
        <strain evidence="5">LMG 29540</strain>
    </source>
</reference>
<name>A0A1X7I8X5_9BURK</name>
<evidence type="ECO:0000313" key="4">
    <source>
        <dbReference type="EMBL" id="SMG10824.1"/>
    </source>
</evidence>
<dbReference type="RefSeq" id="WP_085480618.1">
    <property type="nucleotide sequence ID" value="NZ_FXAT01000001.1"/>
</dbReference>
<dbReference type="GO" id="GO:0010181">
    <property type="term" value="F:FMN binding"/>
    <property type="evidence" value="ECO:0007669"/>
    <property type="project" value="InterPro"/>
</dbReference>
<keyword evidence="2" id="KW-0560">Oxidoreductase</keyword>
<evidence type="ECO:0000259" key="3">
    <source>
        <dbReference type="Pfam" id="PF00724"/>
    </source>
</evidence>
<dbReference type="GO" id="GO:0016491">
    <property type="term" value="F:oxidoreductase activity"/>
    <property type="evidence" value="ECO:0007669"/>
    <property type="project" value="UniProtKB-KW"/>
</dbReference>
<dbReference type="InterPro" id="IPR013785">
    <property type="entry name" value="Aldolase_TIM"/>
</dbReference>
<gene>
    <name evidence="4" type="ORF">SAMN06265784_101439</name>
</gene>
<sequence>MATPLFAPLTLPNGSVLPNRIAKAAMEENLADAGQLPGPALWRLYAAWGAGGAGLLITGNVMIDRRALTGPGGVVLERDTLLEPFRWWAQEARRHGAQAWMQINHPGRQVIAALGRDAWAPSAVPLDLGRHSKLFAQPRAMTVDEIREVIERFAETAAAAQAAGFDGVEIHAAHGYLISQFLSPLTNRRDDEWGGSLENRARLLLSVVRAVRERVGAAFGVAVKINSADFQRGGFSEDDAKQIVLWLNEEAIDLVELSGGSYESPAMQGRTADGRTLAREAYFLTFAREIAALARMPVMTTGGIRRQAVAESVVREGVAVVGMATALASVPDLPRRWLDGQSIDAPIVAVGWRDKAAAGLATMALVKRRLRAIAAGRRPRRCYSPVYSLVVDQMRTRKLAARYRQWRSAHS</sequence>
<dbReference type="SUPFAM" id="SSF51395">
    <property type="entry name" value="FMN-linked oxidoreductases"/>
    <property type="match status" value="1"/>
</dbReference>
<evidence type="ECO:0000313" key="5">
    <source>
        <dbReference type="Proteomes" id="UP000193228"/>
    </source>
</evidence>
<dbReference type="Proteomes" id="UP000193228">
    <property type="component" value="Unassembled WGS sequence"/>
</dbReference>
<organism evidence="4 5">
    <name type="scientific">Paraburkholderia susongensis</name>
    <dbReference type="NCBI Taxonomy" id="1515439"/>
    <lineage>
        <taxon>Bacteria</taxon>
        <taxon>Pseudomonadati</taxon>
        <taxon>Pseudomonadota</taxon>
        <taxon>Betaproteobacteria</taxon>
        <taxon>Burkholderiales</taxon>
        <taxon>Burkholderiaceae</taxon>
        <taxon>Paraburkholderia</taxon>
    </lineage>
</organism>
<dbReference type="STRING" id="1515439.SAMN06265784_101439"/>
<dbReference type="PANTHER" id="PTHR43656:SF2">
    <property type="entry name" value="BINDING OXIDOREDUCTASE, PUTATIVE (AFU_ORTHOLOGUE AFUA_2G08260)-RELATED"/>
    <property type="match status" value="1"/>
</dbReference>
<dbReference type="InterPro" id="IPR001155">
    <property type="entry name" value="OxRdtase_FMN_N"/>
</dbReference>
<dbReference type="Pfam" id="PF00724">
    <property type="entry name" value="Oxidored_FMN"/>
    <property type="match status" value="1"/>
</dbReference>
<accession>A0A1X7I8X5</accession>